<evidence type="ECO:0000313" key="2">
    <source>
        <dbReference type="EMBL" id="RUO76758.1"/>
    </source>
</evidence>
<dbReference type="PANTHER" id="PTHR43194">
    <property type="entry name" value="HYDROLASE ALPHA/BETA FOLD FAMILY"/>
    <property type="match status" value="1"/>
</dbReference>
<sequence>MRPIHVIVLLLGVTLVSGCSQYIERQLLAPPTKTGIPVLTAAELNALDIEQRQFCLPHLGGCTGYLYAAAKRPSTDLSQFTSAPTPQGQTYLEFDLARDEVPYQARGTIVLVHGYGGSKQTMGQLTEYFRMLGFAVIAPDMLGHGDSSAKQPGFGVHDAELFSQLIDSLPRREVPKPIWVGGMSMGATAALHLAQQRDDVRGAILFAPMINFADATLAVLEMVRPNTAQVLPEADVREGVAKALAAQQLDASQLDLATQVQQAGLPTLILASDADAAAPYQTFASWQQPRLEVVRIPNRYHMLMAVPDRQMHEAISAWLAQFN</sequence>
<protein>
    <recommendedName>
        <fullName evidence="1">Serine aminopeptidase S33 domain-containing protein</fullName>
    </recommendedName>
</protein>
<dbReference type="OrthoDB" id="2086224at2"/>
<name>A0A432ZFL9_9GAMM</name>
<gene>
    <name evidence="2" type="ORF">CWI83_07490</name>
</gene>
<feature type="domain" description="Serine aminopeptidase S33" evidence="1">
    <location>
        <begin position="104"/>
        <end position="239"/>
    </location>
</feature>
<dbReference type="SUPFAM" id="SSF53474">
    <property type="entry name" value="alpha/beta-Hydrolases"/>
    <property type="match status" value="1"/>
</dbReference>
<dbReference type="Gene3D" id="3.40.50.1820">
    <property type="entry name" value="alpha/beta hydrolase"/>
    <property type="match status" value="1"/>
</dbReference>
<dbReference type="InterPro" id="IPR050228">
    <property type="entry name" value="Carboxylesterase_BioH"/>
</dbReference>
<dbReference type="EMBL" id="PIQG01000003">
    <property type="protein sequence ID" value="RUO76758.1"/>
    <property type="molecule type" value="Genomic_DNA"/>
</dbReference>
<dbReference type="PANTHER" id="PTHR43194:SF2">
    <property type="entry name" value="PEROXISOMAL MEMBRANE PROTEIN LPX1"/>
    <property type="match status" value="1"/>
</dbReference>
<dbReference type="InterPro" id="IPR029058">
    <property type="entry name" value="AB_hydrolase_fold"/>
</dbReference>
<dbReference type="PROSITE" id="PS51257">
    <property type="entry name" value="PROKAR_LIPOPROTEIN"/>
    <property type="match status" value="1"/>
</dbReference>
<dbReference type="Proteomes" id="UP000288279">
    <property type="component" value="Unassembled WGS sequence"/>
</dbReference>
<evidence type="ECO:0000259" key="1">
    <source>
        <dbReference type="Pfam" id="PF12146"/>
    </source>
</evidence>
<keyword evidence="3" id="KW-1185">Reference proteome</keyword>
<dbReference type="AlphaFoldDB" id="A0A432ZFL9"/>
<evidence type="ECO:0000313" key="3">
    <source>
        <dbReference type="Proteomes" id="UP000288279"/>
    </source>
</evidence>
<comment type="caution">
    <text evidence="2">The sequence shown here is derived from an EMBL/GenBank/DDBJ whole genome shotgun (WGS) entry which is preliminary data.</text>
</comment>
<proteinExistence type="predicted"/>
<reference evidence="2 3" key="1">
    <citation type="journal article" date="2011" name="Front. Microbiol.">
        <title>Genomic signatures of strain selection and enhancement in Bacillus atrophaeus var. globigii, a historical biowarfare simulant.</title>
        <authorList>
            <person name="Gibbons H.S."/>
            <person name="Broomall S.M."/>
            <person name="McNew L.A."/>
            <person name="Daligault H."/>
            <person name="Chapman C."/>
            <person name="Bruce D."/>
            <person name="Karavis M."/>
            <person name="Krepps M."/>
            <person name="McGregor P.A."/>
            <person name="Hong C."/>
            <person name="Park K.H."/>
            <person name="Akmal A."/>
            <person name="Feldman A."/>
            <person name="Lin J.S."/>
            <person name="Chang W.E."/>
            <person name="Higgs B.W."/>
            <person name="Demirev P."/>
            <person name="Lindquist J."/>
            <person name="Liem A."/>
            <person name="Fochler E."/>
            <person name="Read T.D."/>
            <person name="Tapia R."/>
            <person name="Johnson S."/>
            <person name="Bishop-Lilly K.A."/>
            <person name="Detter C."/>
            <person name="Han C."/>
            <person name="Sozhamannan S."/>
            <person name="Rosenzweig C.N."/>
            <person name="Skowronski E.W."/>
        </authorList>
    </citation>
    <scope>NUCLEOTIDE SEQUENCE [LARGE SCALE GENOMIC DNA]</scope>
    <source>
        <strain evidence="2 3">PIT1</strain>
    </source>
</reference>
<dbReference type="Pfam" id="PF12146">
    <property type="entry name" value="Hydrolase_4"/>
    <property type="match status" value="1"/>
</dbReference>
<accession>A0A432ZFL9</accession>
<dbReference type="InterPro" id="IPR022742">
    <property type="entry name" value="Hydrolase_4"/>
</dbReference>
<dbReference type="RefSeq" id="WP_126827690.1">
    <property type="nucleotide sequence ID" value="NZ_PIQG01000003.1"/>
</dbReference>
<organism evidence="2 3">
    <name type="scientific">Pseudidiomarina taiwanensis</name>
    <dbReference type="NCBI Taxonomy" id="337250"/>
    <lineage>
        <taxon>Bacteria</taxon>
        <taxon>Pseudomonadati</taxon>
        <taxon>Pseudomonadota</taxon>
        <taxon>Gammaproteobacteria</taxon>
        <taxon>Alteromonadales</taxon>
        <taxon>Idiomarinaceae</taxon>
        <taxon>Pseudidiomarina</taxon>
    </lineage>
</organism>